<protein>
    <submittedName>
        <fullName evidence="1">DNA repair protein Mre11</fullName>
    </submittedName>
</protein>
<proteinExistence type="predicted"/>
<dbReference type="GO" id="GO:0030870">
    <property type="term" value="C:Mre11 complex"/>
    <property type="evidence" value="ECO:0007669"/>
    <property type="project" value="TreeGrafter"/>
</dbReference>
<dbReference type="EMBL" id="MVGT01001812">
    <property type="protein sequence ID" value="OVA10832.1"/>
    <property type="molecule type" value="Genomic_DNA"/>
</dbReference>
<dbReference type="Proteomes" id="UP000195402">
    <property type="component" value="Unassembled WGS sequence"/>
</dbReference>
<dbReference type="Gene3D" id="3.60.21.10">
    <property type="match status" value="1"/>
</dbReference>
<dbReference type="AlphaFoldDB" id="A0A200QK80"/>
<dbReference type="SUPFAM" id="SSF56300">
    <property type="entry name" value="Metallo-dependent phosphatases"/>
    <property type="match status" value="1"/>
</dbReference>
<dbReference type="GO" id="GO:0097552">
    <property type="term" value="P:mitochondrial double-strand break repair via homologous recombination"/>
    <property type="evidence" value="ECO:0007669"/>
    <property type="project" value="TreeGrafter"/>
</dbReference>
<keyword evidence="2" id="KW-1185">Reference proteome</keyword>
<gene>
    <name evidence="1" type="ORF">BVC80_4713g2</name>
</gene>
<reference evidence="1 2" key="1">
    <citation type="journal article" date="2017" name="Mol. Plant">
        <title>The Genome of Medicinal Plant Macleaya cordata Provides New Insights into Benzylisoquinoline Alkaloids Metabolism.</title>
        <authorList>
            <person name="Liu X."/>
            <person name="Liu Y."/>
            <person name="Huang P."/>
            <person name="Ma Y."/>
            <person name="Qing Z."/>
            <person name="Tang Q."/>
            <person name="Cao H."/>
            <person name="Cheng P."/>
            <person name="Zheng Y."/>
            <person name="Yuan Z."/>
            <person name="Zhou Y."/>
            <person name="Liu J."/>
            <person name="Tang Z."/>
            <person name="Zhuo Y."/>
            <person name="Zhang Y."/>
            <person name="Yu L."/>
            <person name="Huang J."/>
            <person name="Yang P."/>
            <person name="Peng Q."/>
            <person name="Zhang J."/>
            <person name="Jiang W."/>
            <person name="Zhang Z."/>
            <person name="Lin K."/>
            <person name="Ro D.K."/>
            <person name="Chen X."/>
            <person name="Xiong X."/>
            <person name="Shang Y."/>
            <person name="Huang S."/>
            <person name="Zeng J."/>
        </authorList>
    </citation>
    <scope>NUCLEOTIDE SEQUENCE [LARGE SCALE GENOMIC DNA]</scope>
    <source>
        <strain evidence="2">cv. BLH2017</strain>
        <tissue evidence="1">Root</tissue>
    </source>
</reference>
<dbReference type="PANTHER" id="PTHR10139:SF1">
    <property type="entry name" value="DOUBLE-STRAND BREAK REPAIR PROTEIN MRE11"/>
    <property type="match status" value="1"/>
</dbReference>
<comment type="caution">
    <text evidence="1">The sequence shown here is derived from an EMBL/GenBank/DDBJ whole genome shotgun (WGS) entry which is preliminary data.</text>
</comment>
<dbReference type="InterPro" id="IPR029052">
    <property type="entry name" value="Metallo-depent_PP-like"/>
</dbReference>
<dbReference type="GO" id="GO:0000724">
    <property type="term" value="P:double-strand break repair via homologous recombination"/>
    <property type="evidence" value="ECO:0007669"/>
    <property type="project" value="TreeGrafter"/>
</dbReference>
<evidence type="ECO:0000313" key="2">
    <source>
        <dbReference type="Proteomes" id="UP000195402"/>
    </source>
</evidence>
<name>A0A200QK80_MACCD</name>
<dbReference type="GO" id="GO:0000723">
    <property type="term" value="P:telomere maintenance"/>
    <property type="evidence" value="ECO:0007669"/>
    <property type="project" value="TreeGrafter"/>
</dbReference>
<accession>A0A200QK80</accession>
<dbReference type="OrthoDB" id="1918429at2759"/>
<dbReference type="GO" id="GO:0007095">
    <property type="term" value="P:mitotic G2 DNA damage checkpoint signaling"/>
    <property type="evidence" value="ECO:0007669"/>
    <property type="project" value="TreeGrafter"/>
</dbReference>
<evidence type="ECO:0000313" key="1">
    <source>
        <dbReference type="EMBL" id="OVA10832.1"/>
    </source>
</evidence>
<dbReference type="STRING" id="56857.A0A200QK80"/>
<dbReference type="InParanoid" id="A0A200QK80"/>
<dbReference type="GO" id="GO:0035861">
    <property type="term" value="C:site of double-strand break"/>
    <property type="evidence" value="ECO:0007669"/>
    <property type="project" value="TreeGrafter"/>
</dbReference>
<dbReference type="GO" id="GO:0042138">
    <property type="term" value="P:meiotic DNA double-strand break formation"/>
    <property type="evidence" value="ECO:0007669"/>
    <property type="project" value="TreeGrafter"/>
</dbReference>
<dbReference type="PANTHER" id="PTHR10139">
    <property type="entry name" value="DOUBLE-STRAND BREAK REPAIR PROTEIN MRE11"/>
    <property type="match status" value="1"/>
</dbReference>
<organism evidence="1 2">
    <name type="scientific">Macleaya cordata</name>
    <name type="common">Five-seeded plume-poppy</name>
    <name type="synonym">Bocconia cordata</name>
    <dbReference type="NCBI Taxonomy" id="56857"/>
    <lineage>
        <taxon>Eukaryota</taxon>
        <taxon>Viridiplantae</taxon>
        <taxon>Streptophyta</taxon>
        <taxon>Embryophyta</taxon>
        <taxon>Tracheophyta</taxon>
        <taxon>Spermatophyta</taxon>
        <taxon>Magnoliopsida</taxon>
        <taxon>Ranunculales</taxon>
        <taxon>Papaveraceae</taxon>
        <taxon>Papaveroideae</taxon>
        <taxon>Macleaya</taxon>
    </lineage>
</organism>
<sequence>MGDSSREDASNTLRVLVATDCHLGYMEKDEIRRFDSFQAFEEICSIAEQKKNDLDSASDLSF</sequence>
<dbReference type="GO" id="GO:0000014">
    <property type="term" value="F:single-stranded DNA endodeoxyribonuclease activity"/>
    <property type="evidence" value="ECO:0007669"/>
    <property type="project" value="TreeGrafter"/>
</dbReference>
<dbReference type="GO" id="GO:0006303">
    <property type="term" value="P:double-strand break repair via nonhomologous end joining"/>
    <property type="evidence" value="ECO:0007669"/>
    <property type="project" value="TreeGrafter"/>
</dbReference>